<proteinExistence type="predicted"/>
<dbReference type="PANTHER" id="PTHR46401:SF2">
    <property type="entry name" value="GLYCOSYLTRANSFERASE WBBK-RELATED"/>
    <property type="match status" value="1"/>
</dbReference>
<dbReference type="EMBL" id="CP001841">
    <property type="protein sequence ID" value="AEF81547.1"/>
    <property type="molecule type" value="Genomic_DNA"/>
</dbReference>
<organism evidence="2 3">
    <name type="scientific">Leadbettera azotonutricia (strain ATCC BAA-888 / DSM 13862 / ZAS-9)</name>
    <name type="common">Treponema azotonutricium</name>
    <dbReference type="NCBI Taxonomy" id="545695"/>
    <lineage>
        <taxon>Bacteria</taxon>
        <taxon>Pseudomonadati</taxon>
        <taxon>Spirochaetota</taxon>
        <taxon>Spirochaetia</taxon>
        <taxon>Spirochaetales</taxon>
        <taxon>Breznakiellaceae</taxon>
        <taxon>Leadbettera</taxon>
    </lineage>
</organism>
<dbReference type="KEGG" id="taz:TREAZ_3063"/>
<sequence>MKVLVISPFLTYDTVNHAGGKVHNYNIKSLAKECDVKVVTFARKAETKYSDFSRYNIDNVILLADDNIITSLLRKMSTFLKYFAFFNKTGGFYMPLFKLKILKQLKILKTQGYYPDKIYLEWTQALLLISDIEKIFPDIKYLCLEHDISFQSYYRQYELKRNFLKIIWYIKYSKLQRAELFFLNRCSSIIVLSEKDKKILTDKLVDPSKIIIIVPYYDCYSYVNRKNYNNKKIIFWGAMNRSENYLSVIWFIKNVMSELDESYHLYIIGANPHKSLDDYTNKNIHITGFVKNVEEHFSDCLCMVAPLLFGAGIKIKVLEALSAGIPVLANNVAIEGIPVNDKKEYLYCNTPEEFENMIIKLSIDSELCYYIRSNARSFIKRNFNYEDSNKIFKKIILT</sequence>
<name>F5YAK2_LEAAZ</name>
<dbReference type="CDD" id="cd03801">
    <property type="entry name" value="GT4_PimA-like"/>
    <property type="match status" value="1"/>
</dbReference>
<evidence type="ECO:0000313" key="2">
    <source>
        <dbReference type="EMBL" id="AEF81547.1"/>
    </source>
</evidence>
<reference evidence="3" key="1">
    <citation type="submission" date="2009-12" db="EMBL/GenBank/DDBJ databases">
        <title>Complete sequence of Treponema azotonutricium strain ZAS-9.</title>
        <authorList>
            <person name="Tetu S.G."/>
            <person name="Matson E."/>
            <person name="Ren Q."/>
            <person name="Seshadri R."/>
            <person name="Elbourne L."/>
            <person name="Hassan K.A."/>
            <person name="Durkin A."/>
            <person name="Radune D."/>
            <person name="Mohamoud Y."/>
            <person name="Shay R."/>
            <person name="Jin S."/>
            <person name="Zhang X."/>
            <person name="Lucey K."/>
            <person name="Ballor N.R."/>
            <person name="Ottesen E."/>
            <person name="Rosenthal R."/>
            <person name="Allen A."/>
            <person name="Leadbetter J.R."/>
            <person name="Paulsen I.T."/>
        </authorList>
    </citation>
    <scope>NUCLEOTIDE SEQUENCE [LARGE SCALE GENOMIC DNA]</scope>
    <source>
        <strain evidence="3">ATCC BAA-888 / DSM 13862 / ZAS-9</strain>
    </source>
</reference>
<evidence type="ECO:0000313" key="3">
    <source>
        <dbReference type="Proteomes" id="UP000009222"/>
    </source>
</evidence>
<dbReference type="AlphaFoldDB" id="F5YAK2"/>
<dbReference type="STRING" id="545695.TREAZ_3063"/>
<keyword evidence="1 2" id="KW-0808">Transferase</keyword>
<dbReference type="Proteomes" id="UP000009222">
    <property type="component" value="Chromosome"/>
</dbReference>
<protein>
    <submittedName>
        <fullName evidence="2">Glycosyltransferase, group 1 family</fullName>
        <ecNumber evidence="2">2.4.-.-</ecNumber>
    </submittedName>
</protein>
<dbReference type="GO" id="GO:0009103">
    <property type="term" value="P:lipopolysaccharide biosynthetic process"/>
    <property type="evidence" value="ECO:0007669"/>
    <property type="project" value="TreeGrafter"/>
</dbReference>
<dbReference type="OrthoDB" id="9807209at2"/>
<gene>
    <name evidence="2" type="ordered locus">TREAZ_3063</name>
</gene>
<dbReference type="InParanoid" id="F5YAK2"/>
<dbReference type="Pfam" id="PF13692">
    <property type="entry name" value="Glyco_trans_1_4"/>
    <property type="match status" value="1"/>
</dbReference>
<reference evidence="2 3" key="2">
    <citation type="journal article" date="2011" name="ISME J.">
        <title>RNA-seq reveals cooperative metabolic interactions between two termite-gut spirochete species in co-culture.</title>
        <authorList>
            <person name="Rosenthal A.Z."/>
            <person name="Matson E.G."/>
            <person name="Eldar A."/>
            <person name="Leadbetter J.R."/>
        </authorList>
    </citation>
    <scope>NUCLEOTIDE SEQUENCE [LARGE SCALE GENOMIC DNA]</scope>
    <source>
        <strain evidence="3">ATCC BAA-888 / DSM 13862 / ZAS-9</strain>
    </source>
</reference>
<dbReference type="HOGENOM" id="CLU_028014_3_2_12"/>
<dbReference type="EC" id="2.4.-.-" evidence="2"/>
<dbReference type="Gene3D" id="3.40.50.2000">
    <property type="entry name" value="Glycogen Phosphorylase B"/>
    <property type="match status" value="2"/>
</dbReference>
<keyword evidence="3" id="KW-1185">Reference proteome</keyword>
<dbReference type="GO" id="GO:0016757">
    <property type="term" value="F:glycosyltransferase activity"/>
    <property type="evidence" value="ECO:0007669"/>
    <property type="project" value="UniProtKB-KW"/>
</dbReference>
<dbReference type="RefSeq" id="WP_015712488.1">
    <property type="nucleotide sequence ID" value="NC_015577.1"/>
</dbReference>
<evidence type="ECO:0000256" key="1">
    <source>
        <dbReference type="ARBA" id="ARBA00022679"/>
    </source>
</evidence>
<dbReference type="SUPFAM" id="SSF53756">
    <property type="entry name" value="UDP-Glycosyltransferase/glycogen phosphorylase"/>
    <property type="match status" value="1"/>
</dbReference>
<dbReference type="eggNOG" id="COG0438">
    <property type="taxonomic scope" value="Bacteria"/>
</dbReference>
<keyword evidence="2" id="KW-0328">Glycosyltransferase</keyword>
<accession>F5YAK2</accession>
<dbReference type="PANTHER" id="PTHR46401">
    <property type="entry name" value="GLYCOSYLTRANSFERASE WBBK-RELATED"/>
    <property type="match status" value="1"/>
</dbReference>